<evidence type="ECO:0000313" key="3">
    <source>
        <dbReference type="Proteomes" id="UP000266673"/>
    </source>
</evidence>
<dbReference type="Proteomes" id="UP000266673">
    <property type="component" value="Unassembled WGS sequence"/>
</dbReference>
<dbReference type="PANTHER" id="PTHR43691:SF14">
    <property type="entry name" value="URIDINE PHOSPHORYLASE"/>
    <property type="match status" value="1"/>
</dbReference>
<gene>
    <name evidence="2" type="ORF">C2G38_1992607</name>
</gene>
<dbReference type="SUPFAM" id="SSF53167">
    <property type="entry name" value="Purine and uridine phosphorylases"/>
    <property type="match status" value="1"/>
</dbReference>
<accession>A0A397TYV7</accession>
<dbReference type="AlphaFoldDB" id="A0A397TYV7"/>
<organism evidence="2 3">
    <name type="scientific">Gigaspora rosea</name>
    <dbReference type="NCBI Taxonomy" id="44941"/>
    <lineage>
        <taxon>Eukaryota</taxon>
        <taxon>Fungi</taxon>
        <taxon>Fungi incertae sedis</taxon>
        <taxon>Mucoromycota</taxon>
        <taxon>Glomeromycotina</taxon>
        <taxon>Glomeromycetes</taxon>
        <taxon>Diversisporales</taxon>
        <taxon>Gigasporaceae</taxon>
        <taxon>Gigaspora</taxon>
    </lineage>
</organism>
<dbReference type="Pfam" id="PF01048">
    <property type="entry name" value="PNP_UDP_1"/>
    <property type="match status" value="1"/>
</dbReference>
<dbReference type="GO" id="GO:0005829">
    <property type="term" value="C:cytosol"/>
    <property type="evidence" value="ECO:0007669"/>
    <property type="project" value="TreeGrafter"/>
</dbReference>
<dbReference type="CDD" id="cd17769">
    <property type="entry name" value="NP_TgUP-like"/>
    <property type="match status" value="1"/>
</dbReference>
<feature type="domain" description="Nucleoside phosphorylase" evidence="1">
    <location>
        <begin position="31"/>
        <end position="269"/>
    </location>
</feature>
<keyword evidence="3" id="KW-1185">Reference proteome</keyword>
<dbReference type="InterPro" id="IPR035994">
    <property type="entry name" value="Nucleoside_phosphorylase_sf"/>
</dbReference>
<comment type="caution">
    <text evidence="2">The sequence shown here is derived from an EMBL/GenBank/DDBJ whole genome shotgun (WGS) entry which is preliminary data.</text>
</comment>
<evidence type="ECO:0000259" key="1">
    <source>
        <dbReference type="Pfam" id="PF01048"/>
    </source>
</evidence>
<dbReference type="InterPro" id="IPR000845">
    <property type="entry name" value="Nucleoside_phosphorylase_d"/>
</dbReference>
<sequence length="296" mass="33411">MNEKFFNANFPKSADGRVSHIGIKRGEIANRIITVGDLNRAKLFLKLLDSDTAIFQRQSHRGFLTITGKYKGVPISIVGIGMGLSMMDFFVREARAIIDGTMIIIRIGTSGAIGKSNPGDVIISEGSFAVTRNYDYPIFENKMIIQDYEIKTKEQPYNMSKVFYGDKEICNLIRKQLINSGIPNSQVIQGLNASCDSFYSSQGRHDENFEDYNKGLIESIRTKYPEEVESLEMETFMLYYLAKCSTDAPYRSQHKVSNELKKDGDQKIKTSNNTLMTKKGFNSRNSIRAAANKIEK</sequence>
<evidence type="ECO:0000313" key="2">
    <source>
        <dbReference type="EMBL" id="RIB01629.1"/>
    </source>
</evidence>
<dbReference type="GO" id="GO:0006218">
    <property type="term" value="P:uridine catabolic process"/>
    <property type="evidence" value="ECO:0007669"/>
    <property type="project" value="TreeGrafter"/>
</dbReference>
<dbReference type="STRING" id="44941.A0A397TYV7"/>
<proteinExistence type="predicted"/>
<name>A0A397TYV7_9GLOM</name>
<dbReference type="Gene3D" id="3.40.50.1580">
    <property type="entry name" value="Nucleoside phosphorylase domain"/>
    <property type="match status" value="1"/>
</dbReference>
<dbReference type="OrthoDB" id="416752at2759"/>
<dbReference type="GO" id="GO:0004850">
    <property type="term" value="F:uridine phosphorylase activity"/>
    <property type="evidence" value="ECO:0007669"/>
    <property type="project" value="TreeGrafter"/>
</dbReference>
<dbReference type="EMBL" id="QKWP01003019">
    <property type="protein sequence ID" value="RIB01629.1"/>
    <property type="molecule type" value="Genomic_DNA"/>
</dbReference>
<protein>
    <submittedName>
        <fullName evidence="2">Nucleoside phosphorylase domain-containing protein</fullName>
    </submittedName>
</protein>
<dbReference type="PANTHER" id="PTHR43691">
    <property type="entry name" value="URIDINE PHOSPHORYLASE"/>
    <property type="match status" value="1"/>
</dbReference>
<reference evidence="2 3" key="1">
    <citation type="submission" date="2018-06" db="EMBL/GenBank/DDBJ databases">
        <title>Comparative genomics reveals the genomic features of Rhizophagus irregularis, R. cerebriforme, R. diaphanum and Gigaspora rosea, and their symbiotic lifestyle signature.</title>
        <authorList>
            <person name="Morin E."/>
            <person name="San Clemente H."/>
            <person name="Chen E.C.H."/>
            <person name="De La Providencia I."/>
            <person name="Hainaut M."/>
            <person name="Kuo A."/>
            <person name="Kohler A."/>
            <person name="Murat C."/>
            <person name="Tang N."/>
            <person name="Roy S."/>
            <person name="Loubradou J."/>
            <person name="Henrissat B."/>
            <person name="Grigoriev I.V."/>
            <person name="Corradi N."/>
            <person name="Roux C."/>
            <person name="Martin F.M."/>
        </authorList>
    </citation>
    <scope>NUCLEOTIDE SEQUENCE [LARGE SCALE GENOMIC DNA]</scope>
    <source>
        <strain evidence="2 3">DAOM 194757</strain>
    </source>
</reference>